<evidence type="ECO:0000256" key="2">
    <source>
        <dbReference type="ARBA" id="ARBA00022801"/>
    </source>
</evidence>
<dbReference type="InterPro" id="IPR000917">
    <property type="entry name" value="Sulfatase_N"/>
</dbReference>
<proteinExistence type="predicted"/>
<dbReference type="Gene3D" id="3.40.720.10">
    <property type="entry name" value="Alkaline Phosphatase, subunit A"/>
    <property type="match status" value="2"/>
</dbReference>
<evidence type="ECO:0000259" key="3">
    <source>
        <dbReference type="Pfam" id="PF00884"/>
    </source>
</evidence>
<evidence type="ECO:0000256" key="1">
    <source>
        <dbReference type="ARBA" id="ARBA00022723"/>
    </source>
</evidence>
<evidence type="ECO:0000313" key="4">
    <source>
        <dbReference type="EMBL" id="EFW28889.1"/>
    </source>
</evidence>
<protein>
    <submittedName>
        <fullName evidence="4">Arylsulfatase</fullName>
        <ecNumber evidence="4">3.1.6.-</ecNumber>
    </submittedName>
</protein>
<dbReference type="EMBL" id="AECV01000053">
    <property type="protein sequence ID" value="EFW28889.1"/>
    <property type="molecule type" value="Genomic_DNA"/>
</dbReference>
<dbReference type="SUPFAM" id="SSF48452">
    <property type="entry name" value="TPR-like"/>
    <property type="match status" value="1"/>
</dbReference>
<name>E7N4J2_9FIRM</name>
<dbReference type="HOGENOM" id="CLU_016687_0_0_9"/>
<feature type="domain" description="Sulfatase N-terminal" evidence="3">
    <location>
        <begin position="329"/>
        <end position="613"/>
    </location>
</feature>
<comment type="caution">
    <text evidence="4">The sequence shown here is derived from an EMBL/GenBank/DDBJ whole genome shotgun (WGS) entry which is preliminary data.</text>
</comment>
<dbReference type="InterPro" id="IPR017850">
    <property type="entry name" value="Alkaline_phosphatase_core_sf"/>
</dbReference>
<dbReference type="Proteomes" id="UP000004633">
    <property type="component" value="Unassembled WGS sequence"/>
</dbReference>
<keyword evidence="1" id="KW-0479">Metal-binding</keyword>
<dbReference type="PANTHER" id="PTHR45953:SF1">
    <property type="entry name" value="IDURONATE 2-SULFATASE"/>
    <property type="match status" value="1"/>
</dbReference>
<dbReference type="Pfam" id="PF00884">
    <property type="entry name" value="Sulfatase"/>
    <property type="match status" value="1"/>
</dbReference>
<dbReference type="EC" id="3.1.6.-" evidence="4"/>
<dbReference type="GO" id="GO:0008484">
    <property type="term" value="F:sulfuric ester hydrolase activity"/>
    <property type="evidence" value="ECO:0007669"/>
    <property type="project" value="TreeGrafter"/>
</dbReference>
<dbReference type="PANTHER" id="PTHR45953">
    <property type="entry name" value="IDURONATE 2-SULFATASE"/>
    <property type="match status" value="1"/>
</dbReference>
<dbReference type="GO" id="GO:0046872">
    <property type="term" value="F:metal ion binding"/>
    <property type="evidence" value="ECO:0007669"/>
    <property type="project" value="UniProtKB-KW"/>
</dbReference>
<sequence>MPSGSDNFSLRVTPRKDTPMQDDFNIFWQNNDCALALFDDLAARMERGAYDDEYLARLGAYQEERPDTAHFYIFAARYLAGHGRFNAALLLAERAYRLRPVNYEVWKLLAEIYRHLGRYLAAVTMEGYGYSLYEGHKPQLELPSPEMLPEALNRLAVALGPGNYAPLAPHRPFYHDGELTFRRDVFVGETLPLTMPQGSDRFYVGCYAEKCFLSEKGALIEQYRHDNLFALYGHHDFVFDFQKAHEAINTVHIEVPEGREIILPIAGTHSLQECRIETGSDAEDILLGKWAFSNYRLSESATLTASETFAVGTPIHLGHDPHRKKLVLNILVDGLSWAAARTRFPACMPRIAEFFSRGVIFDQNFSTSEHTLPALPAIETGRYPQRIHIFNEKDSHELPLDIPTLSEQMQRLGYYCAAPMASGFGIYNGVMRGYDRIVSASWKGASYEGVDRTIRQIEALEEVDQFLLLHVMDVHPWDGKDFKFDPTVEARLSLKERRLTPGKGRTASVRLLPTKVYQEEFWASLRNVDRTIGSLLAYIADRYDEDEYIVNLYSDHGLPCFGAADVCTRFDLAREVQTSAIWMMRGAGVPACGIVDELTSIVDIYPTLGHLCGFPVPEDVDGNLPAVFGGRERDVVYSALTFPGQTFKLAVRSKTHAFRLETQDTADEDGTVDFRIARTGIYPRGHEWEDGYEADSAELRAFFYPRAWAFVEGFASNGELFPSMKKT</sequence>
<dbReference type="SUPFAM" id="SSF53649">
    <property type="entry name" value="Alkaline phosphatase-like"/>
    <property type="match status" value="1"/>
</dbReference>
<keyword evidence="5" id="KW-1185">Reference proteome</keyword>
<reference evidence="4 5" key="1">
    <citation type="submission" date="2010-08" db="EMBL/GenBank/DDBJ databases">
        <authorList>
            <person name="Weinstock G."/>
            <person name="Sodergren E."/>
            <person name="Clifton S."/>
            <person name="Fulton L."/>
            <person name="Fulton B."/>
            <person name="Courtney L."/>
            <person name="Fronick C."/>
            <person name="Harrison M."/>
            <person name="Strong C."/>
            <person name="Farmer C."/>
            <person name="Delahaunty K."/>
            <person name="Markovic C."/>
            <person name="Hall O."/>
            <person name="Minx P."/>
            <person name="Tomlinson C."/>
            <person name="Mitreva M."/>
            <person name="Hou S."/>
            <person name="Chen J."/>
            <person name="Wollam A."/>
            <person name="Pepin K.H."/>
            <person name="Johnson M."/>
            <person name="Bhonagiri V."/>
            <person name="Zhang X."/>
            <person name="Suruliraj S."/>
            <person name="Warren W."/>
            <person name="Chinwalla A."/>
            <person name="Mardis E.R."/>
            <person name="Wilson R.K."/>
        </authorList>
    </citation>
    <scope>NUCLEOTIDE SEQUENCE [LARGE SCALE GENOMIC DNA]</scope>
    <source>
        <strain evidence="4 5">F0399</strain>
    </source>
</reference>
<organism evidence="4 5">
    <name type="scientific">Selenomonas artemidis F0399</name>
    <dbReference type="NCBI Taxonomy" id="749551"/>
    <lineage>
        <taxon>Bacteria</taxon>
        <taxon>Bacillati</taxon>
        <taxon>Bacillota</taxon>
        <taxon>Negativicutes</taxon>
        <taxon>Selenomonadales</taxon>
        <taxon>Selenomonadaceae</taxon>
        <taxon>Selenomonas</taxon>
    </lineage>
</organism>
<evidence type="ECO:0000313" key="5">
    <source>
        <dbReference type="Proteomes" id="UP000004633"/>
    </source>
</evidence>
<dbReference type="InterPro" id="IPR011990">
    <property type="entry name" value="TPR-like_helical_dom_sf"/>
</dbReference>
<gene>
    <name evidence="4" type="ORF">HMPREF9555_01936</name>
</gene>
<keyword evidence="2 4" id="KW-0378">Hydrolase</keyword>
<dbReference type="GO" id="GO:0005737">
    <property type="term" value="C:cytoplasm"/>
    <property type="evidence" value="ECO:0007669"/>
    <property type="project" value="TreeGrafter"/>
</dbReference>
<dbReference type="AlphaFoldDB" id="E7N4J2"/>
<dbReference type="Gene3D" id="1.25.40.10">
    <property type="entry name" value="Tetratricopeptide repeat domain"/>
    <property type="match status" value="1"/>
</dbReference>
<accession>E7N4J2</accession>
<dbReference type="STRING" id="749551.HMPREF9555_01936"/>